<protein>
    <submittedName>
        <fullName evidence="4">Regulatory LuxR family protein</fullName>
    </submittedName>
</protein>
<proteinExistence type="predicted"/>
<dbReference type="GO" id="GO:0006355">
    <property type="term" value="P:regulation of DNA-templated transcription"/>
    <property type="evidence" value="ECO:0007669"/>
    <property type="project" value="InterPro"/>
</dbReference>
<dbReference type="PANTHER" id="PTHR16305:SF35">
    <property type="entry name" value="TRANSCRIPTIONAL ACTIVATOR DOMAIN"/>
    <property type="match status" value="1"/>
</dbReference>
<evidence type="ECO:0000256" key="2">
    <source>
        <dbReference type="ARBA" id="ARBA00022840"/>
    </source>
</evidence>
<dbReference type="InterPro" id="IPR041664">
    <property type="entry name" value="AAA_16"/>
</dbReference>
<sequence length="909" mass="97251">MIPRSQMVGRIEDVRRLCEIFSGGAGRNPGLHVIGTAGVGKSALLDAVAETLTAAGTRVLRADGVEFEADIAYAGLHQLLLPVLDLVKDLAPAHRAVLLTALGFQTGPSPERLHLVNATLDLLREVAAERPVLLLVDDLPWLDRASAVLLWSVARRLPAGTIGFLAASRTGAESPFGHGGLAEYELRPLDDASANLLISARYPAIAARVRARIVAEAGGNPLALLELPLELSDSQRAAQEELPAILPLSERLKALFHARVTALPEPTRRLLLMAALDGTGDLRALSAAAEKETAGLSALAFAERDRLVRIDAASRRLVFHHPLIRSAAVTASTLTERRAAHLALASVLPDQSEHRAWHLAEAAIDADEKVARLLQDAGHAVLRRGDAVGAVAALTRAAELSPDAVTRGRRLAEAAYIGAEATGDILNSSDLLRRAESTGSETLYTAAAAAYVLTNSDANIDTVYRLLVGAVEGAGPVLDAGDPAVIDLLHTLHLVCWWGGRPELWPPFFAAIDRLRPAPPPVLALAVRSFPDPARTGHSALEHLDAFHDTVRRSSDPMLVVRGATAGVYLDRVGEIQDLLWDLVRVGRDGGLAVRRHLGALMHLCMESFLIGEWAEDQKLVDEALALCAGEYPFFTWYFQFNQLLLHGGRGEADAGNALAEQVIRWATRRGVGSARIFALQAQTLVSLGAGDYEAAYAQAVAITPAGTLAPYTAHALWGVYDLVEAAVATGRDGAAEAHVRTLRELRIDRLSSRYAMLVAGAEGLATPGEAGIAHFERALATPGSDRWAFEAARIRLALGERLGRTPRARTELAAALDCFTRLGAVPWADRARRELRAPGQPRAGSPLTPQELEIARLAASGMTNKQIGERLFLSHRTIGAHLYQIFPKLGITTRAALRDALNALGDTV</sequence>
<reference evidence="4 5" key="1">
    <citation type="submission" date="2018-11" db="EMBL/GenBank/DDBJ databases">
        <title>Sequencing the genomes of 1000 actinobacteria strains.</title>
        <authorList>
            <person name="Klenk H.-P."/>
        </authorList>
    </citation>
    <scope>NUCLEOTIDE SEQUENCE [LARGE SCALE GENOMIC DNA]</scope>
    <source>
        <strain evidence="4 5">DSM 44254</strain>
    </source>
</reference>
<dbReference type="InterPro" id="IPR027417">
    <property type="entry name" value="P-loop_NTPase"/>
</dbReference>
<feature type="domain" description="HTH luxR-type" evidence="3">
    <location>
        <begin position="841"/>
        <end position="906"/>
    </location>
</feature>
<dbReference type="Gene3D" id="1.10.10.10">
    <property type="entry name" value="Winged helix-like DNA-binding domain superfamily/Winged helix DNA-binding domain"/>
    <property type="match status" value="1"/>
</dbReference>
<dbReference type="GO" id="GO:0004016">
    <property type="term" value="F:adenylate cyclase activity"/>
    <property type="evidence" value="ECO:0007669"/>
    <property type="project" value="TreeGrafter"/>
</dbReference>
<evidence type="ECO:0000256" key="1">
    <source>
        <dbReference type="ARBA" id="ARBA00022741"/>
    </source>
</evidence>
<dbReference type="AlphaFoldDB" id="A0A3N1D2I9"/>
<dbReference type="Gene3D" id="3.40.50.300">
    <property type="entry name" value="P-loop containing nucleotide triphosphate hydrolases"/>
    <property type="match status" value="1"/>
</dbReference>
<keyword evidence="5" id="KW-1185">Reference proteome</keyword>
<dbReference type="PROSITE" id="PS50043">
    <property type="entry name" value="HTH_LUXR_2"/>
    <property type="match status" value="1"/>
</dbReference>
<dbReference type="InterPro" id="IPR036388">
    <property type="entry name" value="WH-like_DNA-bd_sf"/>
</dbReference>
<organism evidence="4 5">
    <name type="scientific">Actinocorallia herbida</name>
    <dbReference type="NCBI Taxonomy" id="58109"/>
    <lineage>
        <taxon>Bacteria</taxon>
        <taxon>Bacillati</taxon>
        <taxon>Actinomycetota</taxon>
        <taxon>Actinomycetes</taxon>
        <taxon>Streptosporangiales</taxon>
        <taxon>Thermomonosporaceae</taxon>
        <taxon>Actinocorallia</taxon>
    </lineage>
</organism>
<dbReference type="GO" id="GO:0003677">
    <property type="term" value="F:DNA binding"/>
    <property type="evidence" value="ECO:0007669"/>
    <property type="project" value="InterPro"/>
</dbReference>
<dbReference type="EMBL" id="RJKE01000001">
    <property type="protein sequence ID" value="ROO87745.1"/>
    <property type="molecule type" value="Genomic_DNA"/>
</dbReference>
<keyword evidence="1" id="KW-0547">Nucleotide-binding</keyword>
<comment type="caution">
    <text evidence="4">The sequence shown here is derived from an EMBL/GenBank/DDBJ whole genome shotgun (WGS) entry which is preliminary data.</text>
</comment>
<dbReference type="SMART" id="SM00421">
    <property type="entry name" value="HTH_LUXR"/>
    <property type="match status" value="1"/>
</dbReference>
<accession>A0A3N1D2I9</accession>
<dbReference type="Proteomes" id="UP000272400">
    <property type="component" value="Unassembled WGS sequence"/>
</dbReference>
<dbReference type="GO" id="GO:0005737">
    <property type="term" value="C:cytoplasm"/>
    <property type="evidence" value="ECO:0007669"/>
    <property type="project" value="TreeGrafter"/>
</dbReference>
<dbReference type="PRINTS" id="PR00038">
    <property type="entry name" value="HTHLUXR"/>
</dbReference>
<dbReference type="PANTHER" id="PTHR16305">
    <property type="entry name" value="TESTICULAR SOLUBLE ADENYLYL CYCLASE"/>
    <property type="match status" value="1"/>
</dbReference>
<dbReference type="SUPFAM" id="SSF52540">
    <property type="entry name" value="P-loop containing nucleoside triphosphate hydrolases"/>
    <property type="match status" value="1"/>
</dbReference>
<dbReference type="Pfam" id="PF00196">
    <property type="entry name" value="GerE"/>
    <property type="match status" value="1"/>
</dbReference>
<dbReference type="RefSeq" id="WP_123666990.1">
    <property type="nucleotide sequence ID" value="NZ_RJKE01000001.1"/>
</dbReference>
<evidence type="ECO:0000313" key="5">
    <source>
        <dbReference type="Proteomes" id="UP000272400"/>
    </source>
</evidence>
<dbReference type="SUPFAM" id="SSF46894">
    <property type="entry name" value="C-terminal effector domain of the bipartite response regulators"/>
    <property type="match status" value="1"/>
</dbReference>
<evidence type="ECO:0000313" key="4">
    <source>
        <dbReference type="EMBL" id="ROO87745.1"/>
    </source>
</evidence>
<dbReference type="CDD" id="cd06170">
    <property type="entry name" value="LuxR_C_like"/>
    <property type="match status" value="1"/>
</dbReference>
<dbReference type="InterPro" id="IPR016032">
    <property type="entry name" value="Sig_transdc_resp-reg_C-effctor"/>
</dbReference>
<dbReference type="Pfam" id="PF13191">
    <property type="entry name" value="AAA_16"/>
    <property type="match status" value="1"/>
</dbReference>
<keyword evidence="2" id="KW-0067">ATP-binding</keyword>
<name>A0A3N1D2I9_9ACTN</name>
<dbReference type="InterPro" id="IPR000792">
    <property type="entry name" value="Tscrpt_reg_LuxR_C"/>
</dbReference>
<gene>
    <name evidence="4" type="ORF">EDD29_5381</name>
</gene>
<evidence type="ECO:0000259" key="3">
    <source>
        <dbReference type="PROSITE" id="PS50043"/>
    </source>
</evidence>
<dbReference type="GO" id="GO:0005524">
    <property type="term" value="F:ATP binding"/>
    <property type="evidence" value="ECO:0007669"/>
    <property type="project" value="UniProtKB-KW"/>
</dbReference>
<dbReference type="OrthoDB" id="483at2"/>